<dbReference type="NCBIfam" id="TIGR02294">
    <property type="entry name" value="nickel_nikA"/>
    <property type="match status" value="1"/>
</dbReference>
<evidence type="ECO:0000259" key="3">
    <source>
        <dbReference type="Pfam" id="PF00496"/>
    </source>
</evidence>
<dbReference type="PANTHER" id="PTHR30290:SF37">
    <property type="entry name" value="NICKEL-BINDING PERIPLASMIC PROTEIN"/>
    <property type="match status" value="1"/>
</dbReference>
<dbReference type="GO" id="GO:0030288">
    <property type="term" value="C:outer membrane-bounded periplasmic space"/>
    <property type="evidence" value="ECO:0007669"/>
    <property type="project" value="TreeGrafter"/>
</dbReference>
<gene>
    <name evidence="4" type="primary">nikA</name>
    <name evidence="4" type="ORF">GPL26_04755</name>
</gene>
<dbReference type="PIRSF" id="PIRSF002741">
    <property type="entry name" value="MppA"/>
    <property type="match status" value="1"/>
</dbReference>
<dbReference type="InterPro" id="IPR030678">
    <property type="entry name" value="Peptide/Ni-bd"/>
</dbReference>
<organism evidence="4 5">
    <name type="scientific">Enterocloster citroniae</name>
    <dbReference type="NCBI Taxonomy" id="358743"/>
    <lineage>
        <taxon>Bacteria</taxon>
        <taxon>Bacillati</taxon>
        <taxon>Bacillota</taxon>
        <taxon>Clostridia</taxon>
        <taxon>Lachnospirales</taxon>
        <taxon>Lachnospiraceae</taxon>
        <taxon>Enterocloster</taxon>
    </lineage>
</organism>
<dbReference type="GO" id="GO:0043190">
    <property type="term" value="C:ATP-binding cassette (ABC) transporter complex"/>
    <property type="evidence" value="ECO:0007669"/>
    <property type="project" value="InterPro"/>
</dbReference>
<evidence type="ECO:0000313" key="4">
    <source>
        <dbReference type="EMBL" id="MBT9808952.1"/>
    </source>
</evidence>
<comment type="caution">
    <text evidence="4">The sequence shown here is derived from an EMBL/GenBank/DDBJ whole genome shotgun (WGS) entry which is preliminary data.</text>
</comment>
<dbReference type="EMBL" id="WQPS01000005">
    <property type="protein sequence ID" value="MBT9808952.1"/>
    <property type="molecule type" value="Genomic_DNA"/>
</dbReference>
<dbReference type="GO" id="GO:0015833">
    <property type="term" value="P:peptide transport"/>
    <property type="evidence" value="ECO:0007669"/>
    <property type="project" value="TreeGrafter"/>
</dbReference>
<dbReference type="Gene3D" id="3.40.190.10">
    <property type="entry name" value="Periplasmic binding protein-like II"/>
    <property type="match status" value="1"/>
</dbReference>
<sequence length="564" mass="62359">MKKRIWSLCLAGVLAASVVGCSASGSGTAGKSAGDDKAESSVTAPAGDDKEGSGTRADEEGSGAGNEMGARDELVFVNYRDIRDLNPHLYAGEMYAQEMLYETLVNITEDGYEPCLAESWEISGDGRIYTFKIRQGVTFSDGQVCDANAIKANFDAIIENKDRHTWLEMMNLLVDVSAPDDETFVIELSQPYYPMLTELGVTRPFAMISPNAMKEGSTKDGVDAYIGTGPYVLTDFVTDEYAVFEANENYWGRQPRIRKITVKVIPDNQTRVLALEKGEIDLIFGKNMIDADAVNKYLDSEEFQVALSDPTSTRQIVLNTANGVLRDKAVRQALQHATNRQAISDGVFYGLEKPADTLFASTVPYCDIDLKPYGYDTALAESMLEEAGWTMGSGGLREKDGQTMAMSLLYNSDSVTEKTIAEYLQSEYGKLGIKLDIKGEEEQSYRDNMKAGNFDMVFNICWGTPYDPQSSLAAMRQPVYGDYAAQLGLEDKKEIDQAITNILVSTDEAKRQELYTFVLTRLHEDAVYIPLTYECNKAISTSALKGVGFTQTQYEVPFTSMYFE</sequence>
<dbReference type="AlphaFoldDB" id="A0A3E2VS63"/>
<dbReference type="RefSeq" id="WP_007866622.1">
    <property type="nucleotide sequence ID" value="NZ_CABJDD010000001.1"/>
</dbReference>
<dbReference type="Proteomes" id="UP000708338">
    <property type="component" value="Unassembled WGS sequence"/>
</dbReference>
<keyword evidence="2" id="KW-0732">Signal</keyword>
<proteinExistence type="predicted"/>
<feature type="region of interest" description="Disordered" evidence="1">
    <location>
        <begin position="25"/>
        <end position="67"/>
    </location>
</feature>
<name>A0A3E2VS63_9FIRM</name>
<dbReference type="Gene3D" id="3.10.105.10">
    <property type="entry name" value="Dipeptide-binding Protein, Domain 3"/>
    <property type="match status" value="1"/>
</dbReference>
<dbReference type="InterPro" id="IPR039424">
    <property type="entry name" value="SBP_5"/>
</dbReference>
<dbReference type="SUPFAM" id="SSF53850">
    <property type="entry name" value="Periplasmic binding protein-like II"/>
    <property type="match status" value="1"/>
</dbReference>
<feature type="compositionally biased region" description="Basic and acidic residues" evidence="1">
    <location>
        <begin position="47"/>
        <end position="59"/>
    </location>
</feature>
<feature type="domain" description="Solute-binding protein family 5" evidence="3">
    <location>
        <begin position="112"/>
        <end position="476"/>
    </location>
</feature>
<evidence type="ECO:0000313" key="5">
    <source>
        <dbReference type="Proteomes" id="UP000708338"/>
    </source>
</evidence>
<protein>
    <submittedName>
        <fullName evidence="4">Nickel ABC transporter, nickel/metallophore periplasmic binding protein</fullName>
    </submittedName>
</protein>
<evidence type="ECO:0000256" key="1">
    <source>
        <dbReference type="SAM" id="MobiDB-lite"/>
    </source>
</evidence>
<dbReference type="InterPro" id="IPR000914">
    <property type="entry name" value="SBP_5_dom"/>
</dbReference>
<dbReference type="GO" id="GO:0016151">
    <property type="term" value="F:nickel cation binding"/>
    <property type="evidence" value="ECO:0007669"/>
    <property type="project" value="InterPro"/>
</dbReference>
<dbReference type="InterPro" id="IPR011980">
    <property type="entry name" value="CntA-like"/>
</dbReference>
<feature type="chain" id="PRO_5043725044" evidence="2">
    <location>
        <begin position="24"/>
        <end position="564"/>
    </location>
</feature>
<dbReference type="PANTHER" id="PTHR30290">
    <property type="entry name" value="PERIPLASMIC BINDING COMPONENT OF ABC TRANSPORTER"/>
    <property type="match status" value="1"/>
</dbReference>
<dbReference type="CDD" id="cd08489">
    <property type="entry name" value="PBP2_NikA"/>
    <property type="match status" value="1"/>
</dbReference>
<dbReference type="GO" id="GO:0020037">
    <property type="term" value="F:heme binding"/>
    <property type="evidence" value="ECO:0007669"/>
    <property type="project" value="InterPro"/>
</dbReference>
<reference evidence="4" key="1">
    <citation type="journal article" date="2021" name="Gut Microbes">
        <title>A synthetic consortium of 100 gut commensals modulates the composition and function in a colon model of the microbiome of elderly subjects.</title>
        <authorList>
            <person name="Perez M."/>
            <person name="Ntemiri A."/>
            <person name="Tan H."/>
            <person name="Harris H.M.B."/>
            <person name="Roager H.M."/>
            <person name="Ribiere C."/>
            <person name="O'Toole P.W."/>
        </authorList>
    </citation>
    <scope>NUCLEOTIDE SEQUENCE</scope>
    <source>
        <strain evidence="4">MCC335</strain>
    </source>
</reference>
<evidence type="ECO:0000256" key="2">
    <source>
        <dbReference type="SAM" id="SignalP"/>
    </source>
</evidence>
<dbReference type="GO" id="GO:0015675">
    <property type="term" value="P:nickel cation transport"/>
    <property type="evidence" value="ECO:0007669"/>
    <property type="project" value="InterPro"/>
</dbReference>
<dbReference type="Pfam" id="PF00496">
    <property type="entry name" value="SBP_bac_5"/>
    <property type="match status" value="1"/>
</dbReference>
<feature type="signal peptide" evidence="2">
    <location>
        <begin position="1"/>
        <end position="23"/>
    </location>
</feature>
<dbReference type="GO" id="GO:1904680">
    <property type="term" value="F:peptide transmembrane transporter activity"/>
    <property type="evidence" value="ECO:0007669"/>
    <property type="project" value="TreeGrafter"/>
</dbReference>
<accession>A0A3E2VS63</accession>
<dbReference type="PROSITE" id="PS51257">
    <property type="entry name" value="PROKAR_LIPOPROTEIN"/>
    <property type="match status" value="1"/>
</dbReference>